<evidence type="ECO:0000259" key="1">
    <source>
        <dbReference type="Pfam" id="PF07486"/>
    </source>
</evidence>
<dbReference type="InterPro" id="IPR042047">
    <property type="entry name" value="SleB_dom1"/>
</dbReference>
<dbReference type="GO" id="GO:0016787">
    <property type="term" value="F:hydrolase activity"/>
    <property type="evidence" value="ECO:0007669"/>
    <property type="project" value="UniProtKB-KW"/>
</dbReference>
<dbReference type="EMBL" id="JAAAMU010000001">
    <property type="protein sequence ID" value="NBC67659.1"/>
    <property type="molecule type" value="Genomic_DNA"/>
</dbReference>
<dbReference type="Pfam" id="PF07833">
    <property type="entry name" value="Cu_amine_oxidN1"/>
    <property type="match status" value="1"/>
</dbReference>
<dbReference type="Gene3D" id="6.20.240.60">
    <property type="match status" value="1"/>
</dbReference>
<dbReference type="Gene3D" id="3.30.457.10">
    <property type="entry name" value="Copper amine oxidase-like, N-terminal domain"/>
    <property type="match status" value="2"/>
</dbReference>
<evidence type="ECO:0000313" key="4">
    <source>
        <dbReference type="Proteomes" id="UP000558113"/>
    </source>
</evidence>
<evidence type="ECO:0000313" key="3">
    <source>
        <dbReference type="EMBL" id="NBC67659.1"/>
    </source>
</evidence>
<evidence type="ECO:0000259" key="2">
    <source>
        <dbReference type="Pfam" id="PF07833"/>
    </source>
</evidence>
<gene>
    <name evidence="3" type="ORF">GT003_01460</name>
</gene>
<dbReference type="InterPro" id="IPR012854">
    <property type="entry name" value="Cu_amine_oxidase-like_N"/>
</dbReference>
<name>A0A7X4YLI2_9BACL</name>
<comment type="caution">
    <text evidence="3">The sequence shown here is derived from an EMBL/GenBank/DDBJ whole genome shotgun (WGS) entry which is preliminary data.</text>
</comment>
<sequence length="331" mass="36154">MNRESKLVRKPIIVIVIGLLLLCFGPMSVASAGQAVSVLNPTIQVNGKTVKLNSRVFNVNGRIYVPAARVAQLFGAKTSWNNMNEELTIHTALNDQIVIGNGVPVVYFNEGRYRMDARPFLKDERLYLPLRLVSEILHADLKVSADADVIKLTTVQPATVAADNGLDVVVQSYSVSKKELLNRNELAGTAEVKPGTKLRVIVPSFLDQPAKSFTDADLMLLAKITMVESGYEPYAGQLALANVILNRVKDPRFPDTIRDVIYSGRQFPPAHNGLLDKSKPNATSLRAAKDALNGKNNIGNALYFYNPGISKGAFWSSLDTVATIGHHRFAA</sequence>
<dbReference type="InterPro" id="IPR011105">
    <property type="entry name" value="Cell_wall_hydrolase_SleB"/>
</dbReference>
<dbReference type="RefSeq" id="WP_161693666.1">
    <property type="nucleotide sequence ID" value="NZ_JAAAMU010000001.1"/>
</dbReference>
<proteinExistence type="predicted"/>
<dbReference type="Proteomes" id="UP000558113">
    <property type="component" value="Unassembled WGS sequence"/>
</dbReference>
<accession>A0A7X4YLI2</accession>
<dbReference type="OrthoDB" id="9785345at2"/>
<reference evidence="3 4" key="1">
    <citation type="submission" date="2020-01" db="EMBL/GenBank/DDBJ databases">
        <title>Paenibacillus soybeanensis sp. nov. isolated from the nodules of soybean (Glycine max(L.) Merr).</title>
        <authorList>
            <person name="Wang H."/>
        </authorList>
    </citation>
    <scope>NUCLEOTIDE SEQUENCE [LARGE SCALE GENOMIC DNA]</scope>
    <source>
        <strain evidence="3 4">DSM 23054</strain>
    </source>
</reference>
<feature type="domain" description="Copper amine oxidase-like N-terminal" evidence="2">
    <location>
        <begin position="44"/>
        <end position="149"/>
    </location>
</feature>
<keyword evidence="4" id="KW-1185">Reference proteome</keyword>
<dbReference type="SUPFAM" id="SSF55383">
    <property type="entry name" value="Copper amine oxidase, domain N"/>
    <property type="match status" value="2"/>
</dbReference>
<protein>
    <submittedName>
        <fullName evidence="3">Cell wall hydrolase</fullName>
    </submittedName>
</protein>
<organism evidence="3 4">
    <name type="scientific">Paenibacillus sacheonensis</name>
    <dbReference type="NCBI Taxonomy" id="742054"/>
    <lineage>
        <taxon>Bacteria</taxon>
        <taxon>Bacillati</taxon>
        <taxon>Bacillota</taxon>
        <taxon>Bacilli</taxon>
        <taxon>Bacillales</taxon>
        <taxon>Paenibacillaceae</taxon>
        <taxon>Paenibacillus</taxon>
    </lineage>
</organism>
<feature type="domain" description="Cell wall hydrolase SleB" evidence="1">
    <location>
        <begin position="232"/>
        <end position="330"/>
    </location>
</feature>
<keyword evidence="3" id="KW-0378">Hydrolase</keyword>
<dbReference type="Pfam" id="PF07486">
    <property type="entry name" value="Hydrolase_2"/>
    <property type="match status" value="1"/>
</dbReference>
<dbReference type="Gene3D" id="1.10.10.2520">
    <property type="entry name" value="Cell wall hydrolase SleB, domain 1"/>
    <property type="match status" value="1"/>
</dbReference>
<dbReference type="InterPro" id="IPR036582">
    <property type="entry name" value="Mao_N_sf"/>
</dbReference>
<dbReference type="AlphaFoldDB" id="A0A7X4YLI2"/>